<dbReference type="AlphaFoldDB" id="A0AAN9UNU0"/>
<keyword evidence="2" id="KW-0597">Phosphoprotein</keyword>
<dbReference type="SMART" id="SM00823">
    <property type="entry name" value="PKS_PP"/>
    <property type="match status" value="1"/>
</dbReference>
<dbReference type="EMBL" id="JAKJXP020000065">
    <property type="protein sequence ID" value="KAK7750376.1"/>
    <property type="molecule type" value="Genomic_DNA"/>
</dbReference>
<dbReference type="SUPFAM" id="SSF47336">
    <property type="entry name" value="ACP-like"/>
    <property type="match status" value="1"/>
</dbReference>
<dbReference type="InterPro" id="IPR006162">
    <property type="entry name" value="Ppantetheine_attach_site"/>
</dbReference>
<feature type="domain" description="Carrier" evidence="3">
    <location>
        <begin position="131"/>
        <end position="208"/>
    </location>
</feature>
<dbReference type="PROSITE" id="PS00012">
    <property type="entry name" value="PHOSPHOPANTETHEINE"/>
    <property type="match status" value="1"/>
</dbReference>
<reference evidence="4 5" key="1">
    <citation type="submission" date="2024-02" db="EMBL/GenBank/DDBJ databases">
        <title>De novo assembly and annotation of 12 fungi associated with fruit tree decline syndrome in Ontario, Canada.</title>
        <authorList>
            <person name="Sulman M."/>
            <person name="Ellouze W."/>
            <person name="Ilyukhin E."/>
        </authorList>
    </citation>
    <scope>NUCLEOTIDE SEQUENCE [LARGE SCALE GENOMIC DNA]</scope>
    <source>
        <strain evidence="4 5">M11/M66-122</strain>
    </source>
</reference>
<accession>A0AAN9UNU0</accession>
<proteinExistence type="predicted"/>
<name>A0AAN9UNU0_9PEZI</name>
<dbReference type="InterPro" id="IPR009081">
    <property type="entry name" value="PP-bd_ACP"/>
</dbReference>
<dbReference type="GO" id="GO:0031177">
    <property type="term" value="F:phosphopantetheine binding"/>
    <property type="evidence" value="ECO:0007669"/>
    <property type="project" value="InterPro"/>
</dbReference>
<evidence type="ECO:0000313" key="4">
    <source>
        <dbReference type="EMBL" id="KAK7750376.1"/>
    </source>
</evidence>
<protein>
    <recommendedName>
        <fullName evidence="3">Carrier domain-containing protein</fullName>
    </recommendedName>
</protein>
<dbReference type="InterPro" id="IPR036736">
    <property type="entry name" value="ACP-like_sf"/>
</dbReference>
<evidence type="ECO:0000313" key="5">
    <source>
        <dbReference type="Proteomes" id="UP001320420"/>
    </source>
</evidence>
<evidence type="ECO:0000259" key="3">
    <source>
        <dbReference type="PROSITE" id="PS50075"/>
    </source>
</evidence>
<dbReference type="Gene3D" id="1.10.1200.10">
    <property type="entry name" value="ACP-like"/>
    <property type="match status" value="1"/>
</dbReference>
<keyword evidence="5" id="KW-1185">Reference proteome</keyword>
<dbReference type="Pfam" id="PF23297">
    <property type="entry name" value="ACP_SdgA_C"/>
    <property type="match status" value="1"/>
</dbReference>
<sequence>MAYDQHIVLRKMNPDNKRRITHAIMATGLVAASRCTYESIFQAHLREDYEGYVAENRRIFARLSIKQALSMYQSDVFSLLEQYCSRNTDKSALGGPTYRLSHLVLGLELVGDDRSRGVTRGTSAENYDTGGGLKEHDENLLSKILSLAPDSVDLLQPLYTYGVDSLIAVELRNWFQKVLKVDVAVFEILGGAAATTLGRAVAEKLRQQ</sequence>
<dbReference type="PROSITE" id="PS50075">
    <property type="entry name" value="CARRIER"/>
    <property type="match status" value="1"/>
</dbReference>
<organism evidence="4 5">
    <name type="scientific">Diatrype stigma</name>
    <dbReference type="NCBI Taxonomy" id="117547"/>
    <lineage>
        <taxon>Eukaryota</taxon>
        <taxon>Fungi</taxon>
        <taxon>Dikarya</taxon>
        <taxon>Ascomycota</taxon>
        <taxon>Pezizomycotina</taxon>
        <taxon>Sordariomycetes</taxon>
        <taxon>Xylariomycetidae</taxon>
        <taxon>Xylariales</taxon>
        <taxon>Diatrypaceae</taxon>
        <taxon>Diatrype</taxon>
    </lineage>
</organism>
<evidence type="ECO:0000256" key="2">
    <source>
        <dbReference type="ARBA" id="ARBA00022553"/>
    </source>
</evidence>
<keyword evidence="1" id="KW-0596">Phosphopantetheine</keyword>
<dbReference type="Proteomes" id="UP001320420">
    <property type="component" value="Unassembled WGS sequence"/>
</dbReference>
<dbReference type="InterPro" id="IPR020806">
    <property type="entry name" value="PKS_PP-bd"/>
</dbReference>
<evidence type="ECO:0000256" key="1">
    <source>
        <dbReference type="ARBA" id="ARBA00022450"/>
    </source>
</evidence>
<comment type="caution">
    <text evidence="4">The sequence shown here is derived from an EMBL/GenBank/DDBJ whole genome shotgun (WGS) entry which is preliminary data.</text>
</comment>
<gene>
    <name evidence="4" type="ORF">SLS62_007675</name>
</gene>